<organism evidence="2 3">
    <name type="scientific">Capillimicrobium parvum</name>
    <dbReference type="NCBI Taxonomy" id="2884022"/>
    <lineage>
        <taxon>Bacteria</taxon>
        <taxon>Bacillati</taxon>
        <taxon>Actinomycetota</taxon>
        <taxon>Thermoleophilia</taxon>
        <taxon>Solirubrobacterales</taxon>
        <taxon>Capillimicrobiaceae</taxon>
        <taxon>Capillimicrobium</taxon>
    </lineage>
</organism>
<keyword evidence="1" id="KW-1133">Transmembrane helix</keyword>
<dbReference type="KEGG" id="sbae:DSM104329_05181"/>
<evidence type="ECO:0000256" key="1">
    <source>
        <dbReference type="SAM" id="Phobius"/>
    </source>
</evidence>
<evidence type="ECO:0000313" key="2">
    <source>
        <dbReference type="EMBL" id="UGS38751.1"/>
    </source>
</evidence>
<evidence type="ECO:0008006" key="4">
    <source>
        <dbReference type="Google" id="ProtNLM"/>
    </source>
</evidence>
<feature type="transmembrane region" description="Helical" evidence="1">
    <location>
        <begin position="132"/>
        <end position="151"/>
    </location>
</feature>
<feature type="transmembrane region" description="Helical" evidence="1">
    <location>
        <begin position="23"/>
        <end position="43"/>
    </location>
</feature>
<feature type="transmembrane region" description="Helical" evidence="1">
    <location>
        <begin position="356"/>
        <end position="373"/>
    </location>
</feature>
<keyword evidence="3" id="KW-1185">Reference proteome</keyword>
<feature type="transmembrane region" description="Helical" evidence="1">
    <location>
        <begin position="100"/>
        <end position="123"/>
    </location>
</feature>
<feature type="transmembrane region" description="Helical" evidence="1">
    <location>
        <begin position="463"/>
        <end position="481"/>
    </location>
</feature>
<feature type="transmembrane region" description="Helical" evidence="1">
    <location>
        <begin position="378"/>
        <end position="396"/>
    </location>
</feature>
<sequence length="732" mass="78632">MADVAVPLRESRARRVPAVLARVRWPLVGIVVLGALWTIWFVLQCTQYFIQPDELEYVKQSRLIAEELHPLLPGDRYFNSWSQLQPLLLAPVWAIRDTNLAHQIMGVVNALIMASAAIPAYLLTRRVVAERWAAYLVALLTVGIPWIAAAATMMTEVAAYPAWLWAAFAVHHAIARPSPKADVLGLAGVALAFSARPQLAVLGPALIAGVVLQELRYAGTGGDPLEPRRARIGRALKRSASQHRVLLALLVPALVVYAVVRPNLFGGYSKVGVTSSALSVPGLWDFSRELLAYVAVGVGVLPLAMAFAWVLLTLWRPAGRDQHAYALVLVIAGALLTVAVGSFTARYTPQGINSRYLYYLAPLLFIAMAALVCERRAAALPLGLGALFAGWIVYGAKLTQTGPSLVAPDQTFHLVLSGRTYQLGNAIGLPHVSLAHMVAVAGVVLVVALAMARRTHAARAASLAAVGLVVAFCLVETGYSLRKIADTQKGVSAEFIDGRHWIDAVVPDGQRAQLILSTMGDPASAYGVWWDTSFWNSSVDRSMQLPTTPDLQQPFPESFQILPDGSFAGYSFGLGPASVSGPGLGDGPWFVRATSDRSFGFRDAQVVAERFGVEVVRTPSPPRASWALYGTADDTGRILRGQPAATLAVYPASKDRTTLPVHIVLGTLPGSDRGQRYVVGDRRGRVPKGRTVEVDVDVPVGSGPYPAIKLRAPGRHDPQHPRGLQVLEVTPG</sequence>
<keyword evidence="1" id="KW-0812">Transmembrane</keyword>
<keyword evidence="1" id="KW-0472">Membrane</keyword>
<evidence type="ECO:0000313" key="3">
    <source>
        <dbReference type="Proteomes" id="UP001162834"/>
    </source>
</evidence>
<feature type="transmembrane region" description="Helical" evidence="1">
    <location>
        <begin position="244"/>
        <end position="260"/>
    </location>
</feature>
<dbReference type="Proteomes" id="UP001162834">
    <property type="component" value="Chromosome"/>
</dbReference>
<dbReference type="EMBL" id="CP087164">
    <property type="protein sequence ID" value="UGS38751.1"/>
    <property type="molecule type" value="Genomic_DNA"/>
</dbReference>
<protein>
    <recommendedName>
        <fullName evidence="4">Glycosyltransferase RgtA/B/C/D-like domain-containing protein</fullName>
    </recommendedName>
</protein>
<accession>A0A9E6Y3F7</accession>
<feature type="transmembrane region" description="Helical" evidence="1">
    <location>
        <begin position="324"/>
        <end position="344"/>
    </location>
</feature>
<feature type="transmembrane region" description="Helical" evidence="1">
    <location>
        <begin position="433"/>
        <end position="451"/>
    </location>
</feature>
<name>A0A9E6Y3F7_9ACTN</name>
<dbReference type="RefSeq" id="WP_259312767.1">
    <property type="nucleotide sequence ID" value="NZ_CP087164.1"/>
</dbReference>
<proteinExistence type="predicted"/>
<dbReference type="AlphaFoldDB" id="A0A9E6Y3F7"/>
<reference evidence="2" key="1">
    <citation type="journal article" date="2022" name="Int. J. Syst. Evol. Microbiol.">
        <title>Pseudomonas aegrilactucae sp. nov. and Pseudomonas morbosilactucae sp. nov., pathogens causing bacterial rot of lettuce in Japan.</title>
        <authorList>
            <person name="Sawada H."/>
            <person name="Fujikawa T."/>
            <person name="Satou M."/>
        </authorList>
    </citation>
    <scope>NUCLEOTIDE SEQUENCE</scope>
    <source>
        <strain evidence="2">0166_1</strain>
    </source>
</reference>
<gene>
    <name evidence="2" type="ORF">DSM104329_05181</name>
</gene>
<feature type="transmembrane region" description="Helical" evidence="1">
    <location>
        <begin position="290"/>
        <end position="312"/>
    </location>
</feature>